<dbReference type="Proteomes" id="UP000562254">
    <property type="component" value="Unassembled WGS sequence"/>
</dbReference>
<comment type="caution">
    <text evidence="2">The sequence shown here is derived from an EMBL/GenBank/DDBJ whole genome shotgun (WGS) entry which is preliminary data.</text>
</comment>
<feature type="compositionally biased region" description="Pro residues" evidence="1">
    <location>
        <begin position="15"/>
        <end position="33"/>
    </location>
</feature>
<organism evidence="2 3">
    <name type="scientific">Neoroseomonas alkaliterrae</name>
    <dbReference type="NCBI Taxonomy" id="1452450"/>
    <lineage>
        <taxon>Bacteria</taxon>
        <taxon>Pseudomonadati</taxon>
        <taxon>Pseudomonadota</taxon>
        <taxon>Alphaproteobacteria</taxon>
        <taxon>Acetobacterales</taxon>
        <taxon>Acetobacteraceae</taxon>
        <taxon>Neoroseomonas</taxon>
    </lineage>
</organism>
<dbReference type="AlphaFoldDB" id="A0A840Y6D2"/>
<accession>A0A840Y6D2</accession>
<gene>
    <name evidence="2" type="ORF">FHS88_002295</name>
</gene>
<reference evidence="2 3" key="1">
    <citation type="submission" date="2020-08" db="EMBL/GenBank/DDBJ databases">
        <title>Genomic Encyclopedia of Type Strains, Phase IV (KMG-IV): sequencing the most valuable type-strain genomes for metagenomic binning, comparative biology and taxonomic classification.</title>
        <authorList>
            <person name="Goeker M."/>
        </authorList>
    </citation>
    <scope>NUCLEOTIDE SEQUENCE [LARGE SCALE GENOMIC DNA]</scope>
    <source>
        <strain evidence="2 3">DSM 25895</strain>
    </source>
</reference>
<name>A0A840Y6D2_9PROT</name>
<keyword evidence="3" id="KW-1185">Reference proteome</keyword>
<protein>
    <submittedName>
        <fullName evidence="2">Uncharacterized protein</fullName>
    </submittedName>
</protein>
<dbReference type="EMBL" id="JACIJE010000006">
    <property type="protein sequence ID" value="MBB5690162.1"/>
    <property type="molecule type" value="Genomic_DNA"/>
</dbReference>
<proteinExistence type="predicted"/>
<evidence type="ECO:0000256" key="1">
    <source>
        <dbReference type="SAM" id="MobiDB-lite"/>
    </source>
</evidence>
<evidence type="ECO:0000313" key="2">
    <source>
        <dbReference type="EMBL" id="MBB5690162.1"/>
    </source>
</evidence>
<feature type="region of interest" description="Disordered" evidence="1">
    <location>
        <begin position="1"/>
        <end position="33"/>
    </location>
</feature>
<evidence type="ECO:0000313" key="3">
    <source>
        <dbReference type="Proteomes" id="UP000562254"/>
    </source>
</evidence>
<sequence>MQRTEYDFDVISGPSTPPRPAPKPAPKPQAPGK</sequence>